<sequence>MATNRNRILHLRLQTKCHHTILFAIKLLHAYCFKHHVKAFLLVITFVSLPWIGSIIRKEYMQAYNNNHQGDDDLVAFINASSIEHRRLMLEQKKAEAVKNFENVLLEPPRAASGKSKTYSKKTRYLPDLMEDSLQDYPRLVFIDVNGDANWFIKNYPTRNRKFEIYQVETTLPEPTANDPFNQEDMFVETEMADWLRENVKKGEYVVMKAEADVVEELVNNKVIDLVDELFMECKYQCMKCVTCKRPYWKCLALYGQLKDLGVPVHQWWG</sequence>
<evidence type="ECO:0000313" key="3">
    <source>
        <dbReference type="EMBL" id="KAK9072126.1"/>
    </source>
</evidence>
<feature type="domain" description="DUF7870" evidence="2">
    <location>
        <begin position="99"/>
        <end position="269"/>
    </location>
</feature>
<keyword evidence="1" id="KW-1133">Transmembrane helix</keyword>
<keyword evidence="1" id="KW-0472">Membrane</keyword>
<name>A0AAP0DCV3_9ASTR</name>
<keyword evidence="1" id="KW-0812">Transmembrane</keyword>
<evidence type="ECO:0000313" key="4">
    <source>
        <dbReference type="Proteomes" id="UP001408789"/>
    </source>
</evidence>
<evidence type="ECO:0000256" key="1">
    <source>
        <dbReference type="SAM" id="Phobius"/>
    </source>
</evidence>
<proteinExistence type="predicted"/>
<gene>
    <name evidence="3" type="ORF">SSX86_008558</name>
</gene>
<protein>
    <recommendedName>
        <fullName evidence="2">DUF7870 domain-containing protein</fullName>
    </recommendedName>
</protein>
<dbReference type="PANTHER" id="PTHR33597">
    <property type="entry name" value="OS02G0760400 PROTEIN"/>
    <property type="match status" value="1"/>
</dbReference>
<evidence type="ECO:0000259" key="2">
    <source>
        <dbReference type="Pfam" id="PF25276"/>
    </source>
</evidence>
<accession>A0AAP0DCV3</accession>
<dbReference type="EMBL" id="JBCNJP010000010">
    <property type="protein sequence ID" value="KAK9072126.1"/>
    <property type="molecule type" value="Genomic_DNA"/>
</dbReference>
<dbReference type="InterPro" id="IPR057192">
    <property type="entry name" value="DUF7870"/>
</dbReference>
<dbReference type="Proteomes" id="UP001408789">
    <property type="component" value="Unassembled WGS sequence"/>
</dbReference>
<reference evidence="3 4" key="1">
    <citation type="submission" date="2024-04" db="EMBL/GenBank/DDBJ databases">
        <title>The reference genome of an endangered Asteraceae, Deinandra increscens subsp. villosa, native to the Central Coast of California.</title>
        <authorList>
            <person name="Guilliams M."/>
            <person name="Hasenstab-Lehman K."/>
            <person name="Meyer R."/>
            <person name="Mcevoy S."/>
        </authorList>
    </citation>
    <scope>NUCLEOTIDE SEQUENCE [LARGE SCALE GENOMIC DNA]</scope>
    <source>
        <tissue evidence="3">Leaf</tissue>
    </source>
</reference>
<dbReference type="AlphaFoldDB" id="A0AAP0DCV3"/>
<keyword evidence="4" id="KW-1185">Reference proteome</keyword>
<feature type="transmembrane region" description="Helical" evidence="1">
    <location>
        <begin position="37"/>
        <end position="56"/>
    </location>
</feature>
<dbReference type="PANTHER" id="PTHR33597:SF11">
    <property type="entry name" value="OS07G0620600 PROTEIN"/>
    <property type="match status" value="1"/>
</dbReference>
<dbReference type="Pfam" id="PF25276">
    <property type="entry name" value="DUF7870"/>
    <property type="match status" value="1"/>
</dbReference>
<comment type="caution">
    <text evidence="3">The sequence shown here is derived from an EMBL/GenBank/DDBJ whole genome shotgun (WGS) entry which is preliminary data.</text>
</comment>
<organism evidence="3 4">
    <name type="scientific">Deinandra increscens subsp. villosa</name>
    <dbReference type="NCBI Taxonomy" id="3103831"/>
    <lineage>
        <taxon>Eukaryota</taxon>
        <taxon>Viridiplantae</taxon>
        <taxon>Streptophyta</taxon>
        <taxon>Embryophyta</taxon>
        <taxon>Tracheophyta</taxon>
        <taxon>Spermatophyta</taxon>
        <taxon>Magnoliopsida</taxon>
        <taxon>eudicotyledons</taxon>
        <taxon>Gunneridae</taxon>
        <taxon>Pentapetalae</taxon>
        <taxon>asterids</taxon>
        <taxon>campanulids</taxon>
        <taxon>Asterales</taxon>
        <taxon>Asteraceae</taxon>
        <taxon>Asteroideae</taxon>
        <taxon>Heliantheae alliance</taxon>
        <taxon>Madieae</taxon>
        <taxon>Madiinae</taxon>
        <taxon>Deinandra</taxon>
    </lineage>
</organism>